<dbReference type="RefSeq" id="WP_283485092.1">
    <property type="nucleotide sequence ID" value="NZ_CP125947.1"/>
</dbReference>
<feature type="transmembrane region" description="Helical" evidence="1">
    <location>
        <begin position="101"/>
        <end position="122"/>
    </location>
</feature>
<accession>A0ABY8SNK2</accession>
<reference evidence="2 3" key="1">
    <citation type="submission" date="2023-05" db="EMBL/GenBank/DDBJ databases">
        <authorList>
            <person name="Yin Y."/>
            <person name="Lu Z."/>
        </authorList>
    </citation>
    <scope>NUCLEOTIDE SEQUENCE [LARGE SCALE GENOMIC DNA]</scope>
    <source>
        <strain evidence="2 3">ZM22</strain>
    </source>
</reference>
<gene>
    <name evidence="2" type="ORF">QMY55_15600</name>
</gene>
<feature type="transmembrane region" description="Helical" evidence="1">
    <location>
        <begin position="365"/>
        <end position="388"/>
    </location>
</feature>
<evidence type="ECO:0000313" key="3">
    <source>
        <dbReference type="Proteomes" id="UP001240697"/>
    </source>
</evidence>
<feature type="transmembrane region" description="Helical" evidence="1">
    <location>
        <begin position="411"/>
        <end position="432"/>
    </location>
</feature>
<dbReference type="EMBL" id="CP125947">
    <property type="protein sequence ID" value="WHS63939.1"/>
    <property type="molecule type" value="Genomic_DNA"/>
</dbReference>
<feature type="transmembrane region" description="Helical" evidence="1">
    <location>
        <begin position="76"/>
        <end position="94"/>
    </location>
</feature>
<feature type="transmembrane region" description="Helical" evidence="1">
    <location>
        <begin position="171"/>
        <end position="190"/>
    </location>
</feature>
<keyword evidence="1" id="KW-0472">Membrane</keyword>
<sequence length="575" mass="63133">MNQPTPAIVAQSAVRRLPRWALLLLCLAYVVPGFVMRGPWRSNDMEAFGYMRELALGNTSWLTPLLSGLSPSMDGLLPYWLGALSLQTLGGLLGPEMATRIPFAALLVLTLAATWWGAYYLARTPGAQPVAFAFGGEAQLVDYSRAMADAALLALVACLGLAQLSHETTSYVTQLGCTALLFFAASAMAYHPYKAAAAMVFGMLGMGLSGAPTMAVLFGLGASIITFTQRSWGDNPGRVHQQARLWAAAWLAATLIGAALITGLQQWSWHLVDSTRDAGELLQLLLWFCWPAWPLALWTLWVWRRQIAEPSHYPHLSIALLFALLPVIACLSSTPADRALLLGLPAIATLAAFALPTFRRSISALIDWFTLLFFTAGALAIWVVWLAFQTGYPPKIAANIARLAPQFEASISWPTVIVALIATAGWFVLVVWRTSRNRAAIWKSLVLPASGATLGWVLLSTLWMAPLDHARSYEFQMQQLASSMQQNRAQSCVLTYGLGRSQIAAVRYYTHVDTALLRRSTPDVCDWALVDADRWAGDHNRLLRQGWEEVSRINRLAGKKEVLILLRRSDMAKKP</sequence>
<name>A0ABY8SNK2_9BURK</name>
<feature type="transmembrane region" description="Helical" evidence="1">
    <location>
        <begin position="146"/>
        <end position="164"/>
    </location>
</feature>
<keyword evidence="3" id="KW-1185">Reference proteome</keyword>
<feature type="transmembrane region" description="Helical" evidence="1">
    <location>
        <begin position="196"/>
        <end position="225"/>
    </location>
</feature>
<feature type="transmembrane region" description="Helical" evidence="1">
    <location>
        <begin position="340"/>
        <end position="358"/>
    </location>
</feature>
<keyword evidence="1" id="KW-0812">Transmembrane</keyword>
<evidence type="ECO:0000256" key="1">
    <source>
        <dbReference type="SAM" id="Phobius"/>
    </source>
</evidence>
<feature type="transmembrane region" description="Helical" evidence="1">
    <location>
        <begin position="315"/>
        <end position="334"/>
    </location>
</feature>
<evidence type="ECO:0008006" key="4">
    <source>
        <dbReference type="Google" id="ProtNLM"/>
    </source>
</evidence>
<feature type="transmembrane region" description="Helical" evidence="1">
    <location>
        <begin position="245"/>
        <end position="264"/>
    </location>
</feature>
<feature type="transmembrane region" description="Helical" evidence="1">
    <location>
        <begin position="284"/>
        <end position="303"/>
    </location>
</feature>
<feature type="transmembrane region" description="Helical" evidence="1">
    <location>
        <begin position="20"/>
        <end position="40"/>
    </location>
</feature>
<evidence type="ECO:0000313" key="2">
    <source>
        <dbReference type="EMBL" id="WHS63939.1"/>
    </source>
</evidence>
<dbReference type="Proteomes" id="UP001240697">
    <property type="component" value="Chromosome"/>
</dbReference>
<organism evidence="2 3">
    <name type="scientific">Comamonas resistens</name>
    <dbReference type="NCBI Taxonomy" id="3046670"/>
    <lineage>
        <taxon>Bacteria</taxon>
        <taxon>Pseudomonadati</taxon>
        <taxon>Pseudomonadota</taxon>
        <taxon>Betaproteobacteria</taxon>
        <taxon>Burkholderiales</taxon>
        <taxon>Comamonadaceae</taxon>
        <taxon>Comamonas</taxon>
    </lineage>
</organism>
<proteinExistence type="predicted"/>
<protein>
    <recommendedName>
        <fullName evidence="4">4-amino-4-deoxy-L-arabinose transferase</fullName>
    </recommendedName>
</protein>
<feature type="transmembrane region" description="Helical" evidence="1">
    <location>
        <begin position="444"/>
        <end position="465"/>
    </location>
</feature>
<keyword evidence="1" id="KW-1133">Transmembrane helix</keyword>